<dbReference type="InterPro" id="IPR036291">
    <property type="entry name" value="NAD(P)-bd_dom_sf"/>
</dbReference>
<dbReference type="EMBL" id="VZIZ01000052">
    <property type="protein sequence ID" value="KAF0567373.1"/>
    <property type="molecule type" value="Genomic_DNA"/>
</dbReference>
<name>A0A6N7BWN6_9GAMM</name>
<keyword evidence="4" id="KW-1185">Reference proteome</keyword>
<dbReference type="AlphaFoldDB" id="A0A6N7BWN6"/>
<reference evidence="3 4" key="1">
    <citation type="submission" date="2019-09" db="EMBL/GenBank/DDBJ databases">
        <title>Draft genome sequence of Psychrobacter nivimaris LAMA 639, in search for biotechnological relevant genes.</title>
        <authorList>
            <person name="Lima A.O.S."/>
            <person name="Staloch B.E.K."/>
            <person name="Freitas R.C."/>
            <person name="Niero H."/>
            <person name="Silva M.A.C."/>
        </authorList>
    </citation>
    <scope>NUCLEOTIDE SEQUENCE [LARGE SCALE GENOMIC DNA]</scope>
    <source>
        <strain evidence="3 4">LAMA 639</strain>
    </source>
</reference>
<accession>A0A6N7BWN6</accession>
<dbReference type="GO" id="GO:0004316">
    <property type="term" value="F:3-oxoacyl-[acyl-carrier-protein] reductase (NADPH) activity"/>
    <property type="evidence" value="ECO:0007669"/>
    <property type="project" value="UniProtKB-EC"/>
</dbReference>
<dbReference type="PANTHER" id="PTHR43639:SF1">
    <property type="entry name" value="SHORT-CHAIN DEHYDROGENASE_REDUCTASE FAMILY PROTEIN"/>
    <property type="match status" value="1"/>
</dbReference>
<dbReference type="Pfam" id="PF13561">
    <property type="entry name" value="adh_short_C2"/>
    <property type="match status" value="1"/>
</dbReference>
<proteinExistence type="inferred from homology"/>
<evidence type="ECO:0000313" key="4">
    <source>
        <dbReference type="Proteomes" id="UP000471465"/>
    </source>
</evidence>
<dbReference type="Gene3D" id="3.40.50.720">
    <property type="entry name" value="NAD(P)-binding Rossmann-like Domain"/>
    <property type="match status" value="1"/>
</dbReference>
<dbReference type="EC" id="1.1.1.100" evidence="3"/>
<comment type="similarity">
    <text evidence="1">Belongs to the short-chain dehydrogenases/reductases (SDR) family.</text>
</comment>
<dbReference type="PRINTS" id="PR00081">
    <property type="entry name" value="GDHRDH"/>
</dbReference>
<evidence type="ECO:0000256" key="2">
    <source>
        <dbReference type="ARBA" id="ARBA00023002"/>
    </source>
</evidence>
<dbReference type="InterPro" id="IPR002347">
    <property type="entry name" value="SDR_fam"/>
</dbReference>
<dbReference type="FunFam" id="3.40.50.720:FF:000084">
    <property type="entry name" value="Short-chain dehydrogenase reductase"/>
    <property type="match status" value="1"/>
</dbReference>
<dbReference type="PANTHER" id="PTHR43639">
    <property type="entry name" value="OXIDOREDUCTASE, SHORT-CHAIN DEHYDROGENASE/REDUCTASE FAMILY (AFU_ORTHOLOGUE AFUA_5G02870)"/>
    <property type="match status" value="1"/>
</dbReference>
<dbReference type="Proteomes" id="UP000471465">
    <property type="component" value="Unassembled WGS sequence"/>
</dbReference>
<evidence type="ECO:0000313" key="3">
    <source>
        <dbReference type="EMBL" id="KAF0567373.1"/>
    </source>
</evidence>
<comment type="caution">
    <text evidence="3">The sequence shown here is derived from an EMBL/GenBank/DDBJ whole genome shotgun (WGS) entry which is preliminary data.</text>
</comment>
<dbReference type="RefSeq" id="WP_160023831.1">
    <property type="nucleotide sequence ID" value="NZ_VZIZ01000052.1"/>
</dbReference>
<dbReference type="PRINTS" id="PR00080">
    <property type="entry name" value="SDRFAMILY"/>
</dbReference>
<organism evidence="3 4">
    <name type="scientific">Psychrobacter nivimaris</name>
    <dbReference type="NCBI Taxonomy" id="281738"/>
    <lineage>
        <taxon>Bacteria</taxon>
        <taxon>Pseudomonadati</taxon>
        <taxon>Pseudomonadota</taxon>
        <taxon>Gammaproteobacteria</taxon>
        <taxon>Moraxellales</taxon>
        <taxon>Moraxellaceae</taxon>
        <taxon>Psychrobacter</taxon>
    </lineage>
</organism>
<keyword evidence="2 3" id="KW-0560">Oxidoreductase</keyword>
<protein>
    <submittedName>
        <fullName evidence="3">3-oxoacyl-[acyl-carrier protein] reductase</fullName>
        <ecNumber evidence="3">1.1.1.100</ecNumber>
    </submittedName>
</protein>
<gene>
    <name evidence="3" type="ORF">FQV37_2333</name>
</gene>
<dbReference type="NCBIfam" id="NF006393">
    <property type="entry name" value="PRK08642.1"/>
    <property type="match status" value="1"/>
</dbReference>
<dbReference type="SUPFAM" id="SSF51735">
    <property type="entry name" value="NAD(P)-binding Rossmann-fold domains"/>
    <property type="match status" value="1"/>
</dbReference>
<evidence type="ECO:0000256" key="1">
    <source>
        <dbReference type="ARBA" id="ARBA00006484"/>
    </source>
</evidence>
<sequence>MTESTSTQNAFNKSHSVIPALLTDKVAIVTGASRGLGAQIAQKMAAAGAIVCVNYLNSKEAAEAVVTDIIATGGQAFTYQADVTEFEQVQAMAAEVITRYGRIDILVNNALPSYQFNPSAAYTSIETVKWSHFSQQMNGIVKGAVNMVKAVLPQMKAQQVGKIINISTNLVYNPVVTYYDYTTAKSALIGLTRNLASELGQYGIRVNLLAGGLLKTTDASSLTTEEVFDYIATTTPLRQATSVADFASSVLLMASDLSMAITGQSIAVDGGLTMP</sequence>